<dbReference type="AlphaFoldDB" id="A0A1A8ULQ6"/>
<accession>A0A1A8ULQ6</accession>
<reference evidence="1" key="4">
    <citation type="submission" date="2020-03" db="EMBL/GenBank/DDBJ databases">
        <title>Intra-Species Differences in Population Size shape Life History and Genome Evolution.</title>
        <authorList>
            <person name="Willemsen D."/>
            <person name="Cui R."/>
            <person name="Valenzano D.R."/>
        </authorList>
    </citation>
    <scope>NUCLEOTIDE SEQUENCE</scope>
    <source>
        <strain evidence="1">GRZ</strain>
        <tissue evidence="1">Whole</tissue>
    </source>
</reference>
<protein>
    <submittedName>
        <fullName evidence="2">Chromosome 7 open reading frame 62</fullName>
    </submittedName>
</protein>
<dbReference type="OMA" id="MDSERTW"/>
<dbReference type="EMBL" id="JAAVVJ010000016">
    <property type="protein sequence ID" value="KAF7203575.1"/>
    <property type="molecule type" value="Genomic_DNA"/>
</dbReference>
<evidence type="ECO:0000313" key="2">
    <source>
        <dbReference type="EMBL" id="SBS48531.1"/>
    </source>
</evidence>
<sequence>MATPTKDTSFLSNSSEEEEEFLSDEKVVSQRLIVISRLHHRSADRTKLGAHYEKLNSELSKRHIADEITGLLLIYPSCLLHVIESSGDVLTSVLEDLKALQQQPNRDLLEAKILFLAHNIESRLFKEWSYKVMDKDQVVGSFRVRRLEDDDEKTEHLFCSVLSTLQKLGEHLERPPKALPGLVLDKTPVLIIPQRTLEKLLHRDEFMSPEQYLHLYKSPLNINTEFGHLTAGSLLSFT</sequence>
<evidence type="ECO:0000313" key="1">
    <source>
        <dbReference type="EMBL" id="KAF7203575.1"/>
    </source>
</evidence>
<dbReference type="InterPro" id="IPR055308">
    <property type="entry name" value="TEX47-like"/>
</dbReference>
<dbReference type="Bgee" id="ENSNFUG00015010451">
    <property type="expression patterns" value="Expressed in anatomical system and 2 other cell types or tissues"/>
</dbReference>
<dbReference type="CTD" id="219557"/>
<organism evidence="2">
    <name type="scientific">Nothobranchius furzeri</name>
    <name type="common">Turquoise killifish</name>
    <dbReference type="NCBI Taxonomy" id="105023"/>
    <lineage>
        <taxon>Eukaryota</taxon>
        <taxon>Metazoa</taxon>
        <taxon>Chordata</taxon>
        <taxon>Craniata</taxon>
        <taxon>Vertebrata</taxon>
        <taxon>Euteleostomi</taxon>
        <taxon>Actinopterygii</taxon>
        <taxon>Neopterygii</taxon>
        <taxon>Teleostei</taxon>
        <taxon>Neoteleostei</taxon>
        <taxon>Acanthomorphata</taxon>
        <taxon>Ovalentaria</taxon>
        <taxon>Atherinomorphae</taxon>
        <taxon>Cyprinodontiformes</taxon>
        <taxon>Nothobranchiidae</taxon>
        <taxon>Nothobranchius</taxon>
    </lineage>
</organism>
<dbReference type="Proteomes" id="UP000694548">
    <property type="component" value="Chromosome sgr12"/>
</dbReference>
<reference evidence="3" key="5">
    <citation type="submission" date="2025-05" db="UniProtKB">
        <authorList>
            <consortium name="Ensembl"/>
        </authorList>
    </citation>
    <scope>IDENTIFICATION</scope>
</reference>
<reference evidence="2" key="2">
    <citation type="submission" date="2016-05" db="EMBL/GenBank/DDBJ databases">
        <authorList>
            <person name="Lavstsen T."/>
            <person name="Jespersen J.S."/>
        </authorList>
    </citation>
    <scope>NUCLEOTIDE SEQUENCE</scope>
    <source>
        <tissue evidence="2">Brain</tissue>
    </source>
</reference>
<dbReference type="Proteomes" id="UP000822369">
    <property type="component" value="Chromosome 16"/>
</dbReference>
<evidence type="ECO:0000313" key="4">
    <source>
        <dbReference type="Proteomes" id="UP000694548"/>
    </source>
</evidence>
<dbReference type="Gene3D" id="3.30.70.100">
    <property type="match status" value="1"/>
</dbReference>
<name>A0A1A8ULQ6_NOTFU</name>
<dbReference type="OrthoDB" id="548795at2759"/>
<dbReference type="EMBL" id="HADY01001457">
    <property type="protein sequence ID" value="SBP39942.1"/>
    <property type="molecule type" value="Transcribed_RNA"/>
</dbReference>
<dbReference type="Ensembl" id="ENSNFUT00015022518.1">
    <property type="protein sequence ID" value="ENSNFUP00015021510.1"/>
    <property type="gene ID" value="ENSNFUG00015010451.1"/>
</dbReference>
<dbReference type="Pfam" id="PF24787">
    <property type="entry name" value="TEX47"/>
    <property type="match status" value="1"/>
</dbReference>
<dbReference type="GeneTree" id="ENSGT00390000005565"/>
<keyword evidence="4" id="KW-1185">Reference proteome</keyword>
<gene>
    <name evidence="2" type="primary">C7ORF62</name>
    <name evidence="3" type="synonym">tex47</name>
    <name evidence="1" type="ORF">G4P62_011612</name>
</gene>
<dbReference type="PANTHER" id="PTHR34035:SF1">
    <property type="entry name" value="TESTIS-EXPRESSED PROTEIN 47"/>
    <property type="match status" value="1"/>
</dbReference>
<dbReference type="GeneID" id="107387473"/>
<proteinExistence type="predicted"/>
<dbReference type="EMBL" id="HAEJ01008074">
    <property type="protein sequence ID" value="SBS48531.1"/>
    <property type="molecule type" value="Transcribed_RNA"/>
</dbReference>
<dbReference type="KEGG" id="nfu:107387473"/>
<evidence type="ECO:0000313" key="3">
    <source>
        <dbReference type="Ensembl" id="ENSNFUP00015021510.1"/>
    </source>
</evidence>
<dbReference type="PANTHER" id="PTHR34035">
    <property type="entry name" value="TESTIS-EXPRESSED PROTEIN 47"/>
    <property type="match status" value="1"/>
</dbReference>
<reference evidence="3" key="1">
    <citation type="submission" date="2014-08" db="EMBL/GenBank/DDBJ databases">
        <authorList>
            <person name="Senf B."/>
            <person name="Petzold A."/>
            <person name="Downie B.R."/>
            <person name="Koch P."/>
            <person name="Platzer M."/>
        </authorList>
    </citation>
    <scope>NUCLEOTIDE SEQUENCE [LARGE SCALE GENOMIC DNA]</scope>
    <source>
        <strain evidence="3">GRZ</strain>
    </source>
</reference>
<reference evidence="2" key="3">
    <citation type="submission" date="2016-06" db="EMBL/GenBank/DDBJ databases">
        <title>The genome of a short-lived fish provides insights into sex chromosome evolution and the genetic control of aging.</title>
        <authorList>
            <person name="Reichwald K."/>
            <person name="Felder M."/>
            <person name="Petzold A."/>
            <person name="Koch P."/>
            <person name="Groth M."/>
            <person name="Platzer M."/>
        </authorList>
    </citation>
    <scope>NUCLEOTIDE SEQUENCE</scope>
    <source>
        <tissue evidence="2">Brain</tissue>
    </source>
</reference>